<dbReference type="AlphaFoldDB" id="A0A543PT45"/>
<evidence type="ECO:0000256" key="1">
    <source>
        <dbReference type="SAM" id="SignalP"/>
    </source>
</evidence>
<organism evidence="2 3">
    <name type="scientific">Humibacillus xanthopallidus</name>
    <dbReference type="NCBI Taxonomy" id="412689"/>
    <lineage>
        <taxon>Bacteria</taxon>
        <taxon>Bacillati</taxon>
        <taxon>Actinomycetota</taxon>
        <taxon>Actinomycetes</taxon>
        <taxon>Micrococcales</taxon>
        <taxon>Intrasporangiaceae</taxon>
        <taxon>Humibacillus</taxon>
    </lineage>
</organism>
<evidence type="ECO:0008006" key="4">
    <source>
        <dbReference type="Google" id="ProtNLM"/>
    </source>
</evidence>
<gene>
    <name evidence="2" type="ORF">FHX52_0348</name>
</gene>
<evidence type="ECO:0000313" key="2">
    <source>
        <dbReference type="EMBL" id="TQN47255.1"/>
    </source>
</evidence>
<dbReference type="RefSeq" id="WP_246069566.1">
    <property type="nucleotide sequence ID" value="NZ_BAAAQC010000005.1"/>
</dbReference>
<dbReference type="EMBL" id="VFQF01000001">
    <property type="protein sequence ID" value="TQN47255.1"/>
    <property type="molecule type" value="Genomic_DNA"/>
</dbReference>
<accession>A0A543PT45</accession>
<sequence length="184" mass="17607">MNLTTKVCTAAVSVLTVGALGLAPAASASAAPASAPVAAPAAATGSTATAASTINQVIPGIGTFVGSFAPTGFTNQNGRLAVTGLVTGTLTTLTGAVVPVSQTVTTTVAGATASGGCRILNLVLGPLHLDLLGLVVDLNQVNLNIVAQSGAGNLLGNLLCAVAGLLDGSGLTNLAGLLNRLLGL</sequence>
<keyword evidence="1" id="KW-0732">Signal</keyword>
<feature type="chain" id="PRO_5021726858" description="ABC transporter substrate-binding protein" evidence="1">
    <location>
        <begin position="31"/>
        <end position="184"/>
    </location>
</feature>
<protein>
    <recommendedName>
        <fullName evidence="4">ABC transporter substrate-binding protein</fullName>
    </recommendedName>
</protein>
<comment type="caution">
    <text evidence="2">The sequence shown here is derived from an EMBL/GenBank/DDBJ whole genome shotgun (WGS) entry which is preliminary data.</text>
</comment>
<feature type="signal peptide" evidence="1">
    <location>
        <begin position="1"/>
        <end position="30"/>
    </location>
</feature>
<proteinExistence type="predicted"/>
<name>A0A543PT45_9MICO</name>
<evidence type="ECO:0000313" key="3">
    <source>
        <dbReference type="Proteomes" id="UP000320085"/>
    </source>
</evidence>
<reference evidence="2 3" key="1">
    <citation type="submission" date="2019-06" db="EMBL/GenBank/DDBJ databases">
        <title>Sequencing the genomes of 1000 actinobacteria strains.</title>
        <authorList>
            <person name="Klenk H.-P."/>
        </authorList>
    </citation>
    <scope>NUCLEOTIDE SEQUENCE [LARGE SCALE GENOMIC DNA]</scope>
    <source>
        <strain evidence="2 3">DSM 21776</strain>
    </source>
</reference>
<dbReference type="Proteomes" id="UP000320085">
    <property type="component" value="Unassembled WGS sequence"/>
</dbReference>